<dbReference type="Proteomes" id="UP001341820">
    <property type="component" value="Unassembled WGS sequence"/>
</dbReference>
<accession>A0ABU6NR21</accession>
<dbReference type="InterPro" id="IPR037143">
    <property type="entry name" value="4-PPantetheinyl_Trfase_dom_sf"/>
</dbReference>
<dbReference type="EMBL" id="JAROAS010000039">
    <property type="protein sequence ID" value="MED4129660.1"/>
    <property type="molecule type" value="Genomic_DNA"/>
</dbReference>
<comment type="caution">
    <text evidence="3">The sequence shown here is derived from an EMBL/GenBank/DDBJ whole genome shotgun (WGS) entry which is preliminary data.</text>
</comment>
<name>A0ABU6NR21_9BACI</name>
<protein>
    <submittedName>
        <fullName evidence="3">4'-phosphopantetheinyl transferase superfamily protein</fullName>
    </submittedName>
</protein>
<evidence type="ECO:0000313" key="4">
    <source>
        <dbReference type="Proteomes" id="UP001341820"/>
    </source>
</evidence>
<dbReference type="InterPro" id="IPR008278">
    <property type="entry name" value="4-PPantetheinyl_Trfase_dom"/>
</dbReference>
<feature type="domain" description="4'-phosphopantetheinyl transferase" evidence="2">
    <location>
        <begin position="10"/>
        <end position="40"/>
    </location>
</feature>
<evidence type="ECO:0000256" key="1">
    <source>
        <dbReference type="ARBA" id="ARBA00022679"/>
    </source>
</evidence>
<organism evidence="3 4">
    <name type="scientific">Shouchella miscanthi</name>
    <dbReference type="NCBI Taxonomy" id="2598861"/>
    <lineage>
        <taxon>Bacteria</taxon>
        <taxon>Bacillati</taxon>
        <taxon>Bacillota</taxon>
        <taxon>Bacilli</taxon>
        <taxon>Bacillales</taxon>
        <taxon>Bacillaceae</taxon>
        <taxon>Shouchella</taxon>
    </lineage>
</organism>
<dbReference type="Gene3D" id="3.90.470.20">
    <property type="entry name" value="4'-phosphopantetheinyl transferase domain"/>
    <property type="match status" value="1"/>
</dbReference>
<dbReference type="SUPFAM" id="SSF56214">
    <property type="entry name" value="4'-phosphopantetheinyl transferase"/>
    <property type="match status" value="1"/>
</dbReference>
<evidence type="ECO:0000313" key="3">
    <source>
        <dbReference type="EMBL" id="MED4129660.1"/>
    </source>
</evidence>
<gene>
    <name evidence="3" type="ORF">P5F74_16110</name>
</gene>
<keyword evidence="4" id="KW-1185">Reference proteome</keyword>
<reference evidence="3 4" key="1">
    <citation type="submission" date="2023-03" db="EMBL/GenBank/DDBJ databases">
        <title>Bacillus Genome Sequencing.</title>
        <authorList>
            <person name="Dunlap C."/>
        </authorList>
    </citation>
    <scope>NUCLEOTIDE SEQUENCE [LARGE SCALE GENOMIC DNA]</scope>
    <source>
        <strain evidence="3 4">B-4107</strain>
    </source>
</reference>
<evidence type="ECO:0000259" key="2">
    <source>
        <dbReference type="Pfam" id="PF01648"/>
    </source>
</evidence>
<dbReference type="RefSeq" id="WP_328238295.1">
    <property type="nucleotide sequence ID" value="NZ_JAROAS010000039.1"/>
</dbReference>
<dbReference type="GO" id="GO:0016740">
    <property type="term" value="F:transferase activity"/>
    <property type="evidence" value="ECO:0007669"/>
    <property type="project" value="UniProtKB-KW"/>
</dbReference>
<proteinExistence type="predicted"/>
<sequence length="83" mass="9151">MKIVVDTGDLLKYWVKKESVVKATGDGLLMPMNQINIQERGLIKYGDKVIDGQICPLDVEGNYFGAVCVLGKGKIVQLIKVEI</sequence>
<dbReference type="Pfam" id="PF01648">
    <property type="entry name" value="ACPS"/>
    <property type="match status" value="1"/>
</dbReference>
<keyword evidence="1 3" id="KW-0808">Transferase</keyword>